<reference evidence="2 3" key="1">
    <citation type="submission" date="2019-02" db="EMBL/GenBank/DDBJ databases">
        <title>Deep-cultivation of Planctomycetes and their phenomic and genomic characterization uncovers novel biology.</title>
        <authorList>
            <person name="Wiegand S."/>
            <person name="Jogler M."/>
            <person name="Boedeker C."/>
            <person name="Pinto D."/>
            <person name="Vollmers J."/>
            <person name="Rivas-Marin E."/>
            <person name="Kohn T."/>
            <person name="Peeters S.H."/>
            <person name="Heuer A."/>
            <person name="Rast P."/>
            <person name="Oberbeckmann S."/>
            <person name="Bunk B."/>
            <person name="Jeske O."/>
            <person name="Meyerdierks A."/>
            <person name="Storesund J.E."/>
            <person name="Kallscheuer N."/>
            <person name="Luecker S."/>
            <person name="Lage O.M."/>
            <person name="Pohl T."/>
            <person name="Merkel B.J."/>
            <person name="Hornburger P."/>
            <person name="Mueller R.-W."/>
            <person name="Bruemmer F."/>
            <person name="Labrenz M."/>
            <person name="Spormann A.M."/>
            <person name="Op Den Camp H."/>
            <person name="Overmann J."/>
            <person name="Amann R."/>
            <person name="Jetten M.S.M."/>
            <person name="Mascher T."/>
            <person name="Medema M.H."/>
            <person name="Devos D.P."/>
            <person name="Kaster A.-K."/>
            <person name="Ovreas L."/>
            <person name="Rohde M."/>
            <person name="Galperin M.Y."/>
            <person name="Jogler C."/>
        </authorList>
    </citation>
    <scope>NUCLEOTIDE SEQUENCE [LARGE SCALE GENOMIC DNA]</scope>
    <source>
        <strain evidence="2 3">Pla100</strain>
    </source>
</reference>
<protein>
    <recommendedName>
        <fullName evidence="4">Glycoside hydrolase family 38 N-terminal domain-containing protein</fullName>
    </recommendedName>
</protein>
<proteinExistence type="predicted"/>
<evidence type="ECO:0000313" key="3">
    <source>
        <dbReference type="Proteomes" id="UP000316213"/>
    </source>
</evidence>
<accession>A0A5C6AH96</accession>
<dbReference type="Proteomes" id="UP000316213">
    <property type="component" value="Unassembled WGS sequence"/>
</dbReference>
<organism evidence="2 3">
    <name type="scientific">Neorhodopirellula pilleata</name>
    <dbReference type="NCBI Taxonomy" id="2714738"/>
    <lineage>
        <taxon>Bacteria</taxon>
        <taxon>Pseudomonadati</taxon>
        <taxon>Planctomycetota</taxon>
        <taxon>Planctomycetia</taxon>
        <taxon>Pirellulales</taxon>
        <taxon>Pirellulaceae</taxon>
        <taxon>Neorhodopirellula</taxon>
    </lineage>
</organism>
<sequence>MPPFAECCVVIPCNTIEDFPSRLDSNDARSLLGGLTAAWHPRLIAATGRTPTWHRADEMPSPIRPKKSDTGGSPTKQNRLILIPEACFSVLPARFSEAVTDQSFAIIEPDSPEFVSELIVRVNSRADAIEQINAAIESLPDGYNGSIDWKVRSEGCEETDGRTIDENDFFALGYTWWQIQVLTRKLRYTSNLDQIHFENRLTAAARALIDAQATAACEAIHDCFDALAEERDHYFSSDPSIIDLTLLTPGTISKWIHSSTDASRPIASVLATPQNVLVDEDVAEAVLKQTDETSARFLERLSGDQIGWCGGGPSSEFHLETNSIDQVEQRLADAMSIVGRLTGNLPAVYARLGGGVAAQWLPSIVASGFQGVVPIDFINGRGFDNESKVILGEGSCEIEALTAKPLDADDDASFLTLATRLGEAIDGGEIATALMAHWPGQGCDSFQDVRRAATWTLALGKFWKIDEYFTEGERPYHHGQNPVATSSADTSANVHDAVSRSFALAEHLQQQTRWNLRGLLALIDPSTVAESELGSADAIELRRRIVEAMGLSVDRASQQNGQPSPSVALVNPHHPATREIVPISGKIAKAADSVFYVASEGGRSRIVADVPAWGFCIVGQDSGNATTERGPGSLNWIQKLGRSLRRPAGKILDGHRLSNEFMEVAISPEHGGINGIYSGRGRGNRFSTRLVMTPHSPSKTIASVCESVREIENSRISAVIELTGYFVTSDENAAQGDSTRRVLWTARYRLDRGSRRLRYQIRIDSSDQSLSSEQSQLPVVWQHLPSLRIAIADATPIVRSLVGERLQRTSARSFSSSMGFMIEEGEERQTLIASNRATLHRRVEERFIDSLLSPTEDGRWLSFEFGFDVPHPMASAKSFVRDCDALQDQPGSNATTSLGVPLLPTKPIGSFAQQGWLMHVAPASVEAQVVDVAMVRDRGDHLAIHFRIIQTAGRAAKASLRFCRGVHAVIEVSSTSRPLRSDAPDSVLELKDLESLAISQSVQSEADRVTWSQAAHGVVHLIVLFQAGELAEDGGPE</sequence>
<name>A0A5C6AH96_9BACT</name>
<evidence type="ECO:0000256" key="1">
    <source>
        <dbReference type="SAM" id="MobiDB-lite"/>
    </source>
</evidence>
<evidence type="ECO:0000313" key="2">
    <source>
        <dbReference type="EMBL" id="TWT98840.1"/>
    </source>
</evidence>
<gene>
    <name evidence="2" type="ORF">Pla100_20060</name>
</gene>
<evidence type="ECO:0008006" key="4">
    <source>
        <dbReference type="Google" id="ProtNLM"/>
    </source>
</evidence>
<comment type="caution">
    <text evidence="2">The sequence shown here is derived from an EMBL/GenBank/DDBJ whole genome shotgun (WGS) entry which is preliminary data.</text>
</comment>
<dbReference type="AlphaFoldDB" id="A0A5C6AH96"/>
<feature type="region of interest" description="Disordered" evidence="1">
    <location>
        <begin position="51"/>
        <end position="75"/>
    </location>
</feature>
<dbReference type="EMBL" id="SJPM01000003">
    <property type="protein sequence ID" value="TWT98840.1"/>
    <property type="molecule type" value="Genomic_DNA"/>
</dbReference>
<keyword evidence="3" id="KW-1185">Reference proteome</keyword>